<dbReference type="RefSeq" id="WP_265684624.1">
    <property type="nucleotide sequence ID" value="NZ_CP120863.1"/>
</dbReference>
<keyword evidence="1" id="KW-1133">Transmembrane helix</keyword>
<feature type="transmembrane region" description="Helical" evidence="1">
    <location>
        <begin position="44"/>
        <end position="68"/>
    </location>
</feature>
<dbReference type="Pfam" id="PF11391">
    <property type="entry name" value="DUF2798"/>
    <property type="match status" value="1"/>
</dbReference>
<evidence type="ECO:0000256" key="1">
    <source>
        <dbReference type="SAM" id="Phobius"/>
    </source>
</evidence>
<keyword evidence="1" id="KW-0812">Transmembrane</keyword>
<dbReference type="Proteomes" id="UP001209803">
    <property type="component" value="Chromosome"/>
</dbReference>
<evidence type="ECO:0000313" key="3">
    <source>
        <dbReference type="Proteomes" id="UP001209803"/>
    </source>
</evidence>
<evidence type="ECO:0000313" key="2">
    <source>
        <dbReference type="EMBL" id="WFE92131.1"/>
    </source>
</evidence>
<sequence length="86" mass="9503">MKHRLIAAILMSFGLSLLMSCWVTLINLGWSDSFVAQWMAAFRLAWPPAAILAFLLGPPAQTLAGYLANRLPKFKGSKNDTDPQKL</sequence>
<dbReference type="EMBL" id="CP120863">
    <property type="protein sequence ID" value="WFE92131.1"/>
    <property type="molecule type" value="Genomic_DNA"/>
</dbReference>
<dbReference type="PROSITE" id="PS51257">
    <property type="entry name" value="PROKAR_LIPOPROTEIN"/>
    <property type="match status" value="1"/>
</dbReference>
<dbReference type="InterPro" id="IPR021529">
    <property type="entry name" value="DUF2798"/>
</dbReference>
<gene>
    <name evidence="2" type="ORF">K1718_12420</name>
</gene>
<protein>
    <submittedName>
        <fullName evidence="2">DUF2798 domain-containing protein</fullName>
    </submittedName>
</protein>
<proteinExistence type="predicted"/>
<name>A0ABY8F9X3_9HYPH</name>
<keyword evidence="1" id="KW-0472">Membrane</keyword>
<organism evidence="2 3">
    <name type="scientific">Roseibium porphyridii</name>
    <dbReference type="NCBI Taxonomy" id="2866279"/>
    <lineage>
        <taxon>Bacteria</taxon>
        <taxon>Pseudomonadati</taxon>
        <taxon>Pseudomonadota</taxon>
        <taxon>Alphaproteobacteria</taxon>
        <taxon>Hyphomicrobiales</taxon>
        <taxon>Stappiaceae</taxon>
        <taxon>Roseibium</taxon>
    </lineage>
</organism>
<keyword evidence="3" id="KW-1185">Reference proteome</keyword>
<accession>A0ABY8F9X3</accession>
<reference evidence="2 3" key="1">
    <citation type="submission" date="2023-03" db="EMBL/GenBank/DDBJ databases">
        <title>Roseibium porphyridii sp. nov. and Roseibium rhodosorbium sp. nov. isolated from marine algae, Porphyridium cruentum and Rhodosorus marinus, respectively.</title>
        <authorList>
            <person name="Lee M.W."/>
            <person name="Choi B.J."/>
            <person name="Lee J.K."/>
            <person name="Choi D.G."/>
            <person name="Baek J.H."/>
            <person name="Bayburt H."/>
            <person name="Kim J.M."/>
            <person name="Han D.M."/>
            <person name="Kim K.H."/>
            <person name="Jeon C.O."/>
        </authorList>
    </citation>
    <scope>NUCLEOTIDE SEQUENCE [LARGE SCALE GENOMIC DNA]</scope>
    <source>
        <strain evidence="2 3">KMA01</strain>
    </source>
</reference>